<feature type="compositionally biased region" description="Basic and acidic residues" evidence="1">
    <location>
        <begin position="185"/>
        <end position="199"/>
    </location>
</feature>
<reference evidence="2" key="1">
    <citation type="submission" date="2022-08" db="EMBL/GenBank/DDBJ databases">
        <authorList>
            <person name="Gutierrez-Valencia J."/>
        </authorList>
    </citation>
    <scope>NUCLEOTIDE SEQUENCE</scope>
</reference>
<organism evidence="2 3">
    <name type="scientific">Linum tenue</name>
    <dbReference type="NCBI Taxonomy" id="586396"/>
    <lineage>
        <taxon>Eukaryota</taxon>
        <taxon>Viridiplantae</taxon>
        <taxon>Streptophyta</taxon>
        <taxon>Embryophyta</taxon>
        <taxon>Tracheophyta</taxon>
        <taxon>Spermatophyta</taxon>
        <taxon>Magnoliopsida</taxon>
        <taxon>eudicotyledons</taxon>
        <taxon>Gunneridae</taxon>
        <taxon>Pentapetalae</taxon>
        <taxon>rosids</taxon>
        <taxon>fabids</taxon>
        <taxon>Malpighiales</taxon>
        <taxon>Linaceae</taxon>
        <taxon>Linum</taxon>
    </lineage>
</organism>
<name>A0AAV0N6Q6_9ROSI</name>
<feature type="region of interest" description="Disordered" evidence="1">
    <location>
        <begin position="177"/>
        <end position="200"/>
    </location>
</feature>
<evidence type="ECO:0000313" key="3">
    <source>
        <dbReference type="Proteomes" id="UP001154282"/>
    </source>
</evidence>
<dbReference type="PANTHER" id="PTHR37909">
    <property type="entry name" value="S-ADENOSYL-L-METHIONINE-DEPENDENT METHYLTRANSFERASES SUPERFAMILY PROTEIN"/>
    <property type="match status" value="1"/>
</dbReference>
<dbReference type="AlphaFoldDB" id="A0AAV0N6Q6"/>
<dbReference type="EMBL" id="CAMGYJ010000008">
    <property type="protein sequence ID" value="CAI0454255.1"/>
    <property type="molecule type" value="Genomic_DNA"/>
</dbReference>
<dbReference type="Pfam" id="PF02458">
    <property type="entry name" value="Transferase"/>
    <property type="match status" value="1"/>
</dbReference>
<proteinExistence type="predicted"/>
<dbReference type="Proteomes" id="UP001154282">
    <property type="component" value="Unassembled WGS sequence"/>
</dbReference>
<dbReference type="PANTHER" id="PTHR37909:SF1">
    <property type="entry name" value="S-ADENOSYL-L-METHIONINE-DEPENDENT METHYLTRANSFERASES SUPERFAMILY PROTEIN"/>
    <property type="match status" value="1"/>
</dbReference>
<gene>
    <name evidence="2" type="ORF">LITE_LOCUS31910</name>
</gene>
<protein>
    <submittedName>
        <fullName evidence="2">Uncharacterized protein</fullName>
    </submittedName>
</protein>
<comment type="caution">
    <text evidence="2">The sequence shown here is derived from an EMBL/GenBank/DDBJ whole genome shotgun (WGS) entry which is preliminary data.</text>
</comment>
<sequence length="511" mass="57661">MDRLARDTPREAAESLSYVPQLEVSETTTSVISLHITYFRNRGFPVAITLNHAVLKGKTTAMFLRAWASICKHGENHRLPKELTPSFDRTKGTKRVVNHGREFTLIVEVSSAVEIDIFVDHSAVGAGERLYRLYSGSTRHARSRPGCKVSVELRSFDYDGTLSVKVERVRRRQGGALQVARRRNRQEGEGRGGEGREFWAGEGGTRGTERVINYGRKVTLIIDVISARFTFANHCDVGANKRLYQLHLWVDPASPFTIQTVLTWTGPTWKQGCKIPVELGSLHYDGTLSVEVEWVGRRLGGDRPRTSSEGRRCGYQRDIGNERVVNHWREFTLIVDVSLVVEIDTFADHSDDERLYRLYLWVDPACPYSTRMVCTWTGPTWKQGCKVPVELGWLDYDGMLSVEVERVGRRPGGDRPGTLHGDAIIGRAKSNPCQWGVTADLIEIDVGHGFISTWSDINRAFLLLRRGGVMFGHDYFRNAVGFGVRRAVNLFAKIYGLKVQIDGEHWVIRTS</sequence>
<dbReference type="InterPro" id="IPR023213">
    <property type="entry name" value="CAT-like_dom_sf"/>
</dbReference>
<keyword evidence="3" id="KW-1185">Reference proteome</keyword>
<evidence type="ECO:0000256" key="1">
    <source>
        <dbReference type="SAM" id="MobiDB-lite"/>
    </source>
</evidence>
<evidence type="ECO:0000313" key="2">
    <source>
        <dbReference type="EMBL" id="CAI0454255.1"/>
    </source>
</evidence>
<dbReference type="Gene3D" id="3.30.559.10">
    <property type="entry name" value="Chloramphenicol acetyltransferase-like domain"/>
    <property type="match status" value="1"/>
</dbReference>
<accession>A0AAV0N6Q6</accession>